<reference evidence="1 2" key="1">
    <citation type="submission" date="2014-08" db="EMBL/GenBank/DDBJ databases">
        <title>Genomic and Phenotypic Diversity of Colwellia psychrerythraea strains from Disparate Marine Basins.</title>
        <authorList>
            <person name="Techtmann S.M."/>
            <person name="Stelling S.C."/>
            <person name="Utturkar S.M."/>
            <person name="Alshibli N."/>
            <person name="Harris A."/>
            <person name="Brown S.D."/>
            <person name="Hazen T.C."/>
        </authorList>
    </citation>
    <scope>NUCLEOTIDE SEQUENCE [LARGE SCALE GENOMIC DNA]</scope>
    <source>
        <strain evidence="1 2">ND2E</strain>
    </source>
</reference>
<dbReference type="Proteomes" id="UP000029843">
    <property type="component" value="Unassembled WGS sequence"/>
</dbReference>
<dbReference type="AlphaFoldDB" id="A0A099K806"/>
<accession>A0A099K806</accession>
<evidence type="ECO:0008006" key="3">
    <source>
        <dbReference type="Google" id="ProtNLM"/>
    </source>
</evidence>
<dbReference type="RefSeq" id="WP_052057115.1">
    <property type="nucleotide sequence ID" value="NZ_JQED01000057.1"/>
</dbReference>
<sequence length="80" mass="9281">MSDAVDRACELEQNHREQALAAAKPVAEQPQEFNGHRYCLVCDIELSTKRLIAHADAVRCVDCQHLHEHQQKNFNQRRRC</sequence>
<comment type="caution">
    <text evidence="1">The sequence shown here is derived from an EMBL/GenBank/DDBJ whole genome shotgun (WGS) entry which is preliminary data.</text>
</comment>
<gene>
    <name evidence="1" type="ORF">ND2E_0996</name>
</gene>
<dbReference type="OrthoDB" id="962301at2"/>
<evidence type="ECO:0000313" key="1">
    <source>
        <dbReference type="EMBL" id="KGJ86430.1"/>
    </source>
</evidence>
<dbReference type="SUPFAM" id="SSF57716">
    <property type="entry name" value="Glucocorticoid receptor-like (DNA-binding domain)"/>
    <property type="match status" value="1"/>
</dbReference>
<proteinExistence type="predicted"/>
<dbReference type="EMBL" id="JQED01000057">
    <property type="protein sequence ID" value="KGJ86430.1"/>
    <property type="molecule type" value="Genomic_DNA"/>
</dbReference>
<evidence type="ECO:0000313" key="2">
    <source>
        <dbReference type="Proteomes" id="UP000029843"/>
    </source>
</evidence>
<dbReference type="PATRIC" id="fig|28229.4.peg.4490"/>
<name>A0A099K806_COLPS</name>
<organism evidence="1 2">
    <name type="scientific">Colwellia psychrerythraea</name>
    <name type="common">Vibrio psychroerythus</name>
    <dbReference type="NCBI Taxonomy" id="28229"/>
    <lineage>
        <taxon>Bacteria</taxon>
        <taxon>Pseudomonadati</taxon>
        <taxon>Pseudomonadota</taxon>
        <taxon>Gammaproteobacteria</taxon>
        <taxon>Alteromonadales</taxon>
        <taxon>Colwelliaceae</taxon>
        <taxon>Colwellia</taxon>
    </lineage>
</organism>
<protein>
    <recommendedName>
        <fullName evidence="3">DksA C4-type domain-containing protein</fullName>
    </recommendedName>
</protein>